<dbReference type="PANTHER" id="PTHR48081:SF6">
    <property type="entry name" value="PEPTIDASE S9 PROLYL OLIGOPEPTIDASE CATALYTIC DOMAIN-CONTAINING PROTEIN"/>
    <property type="match status" value="1"/>
</dbReference>
<reference evidence="3 4" key="1">
    <citation type="submission" date="2019-02" db="EMBL/GenBank/DDBJ databases">
        <title>Paenibacillus sp. nov., isolated from surface-sterilized tissue of Thalictrum simplex L.</title>
        <authorList>
            <person name="Tuo L."/>
        </authorList>
    </citation>
    <scope>NUCLEOTIDE SEQUENCE [LARGE SCALE GENOMIC DNA]</scope>
    <source>
        <strain evidence="3 4">N2SHLJ1</strain>
    </source>
</reference>
<dbReference type="Proteomes" id="UP000293142">
    <property type="component" value="Unassembled WGS sequence"/>
</dbReference>
<accession>A0A4Q9DDE2</accession>
<evidence type="ECO:0000313" key="3">
    <source>
        <dbReference type="EMBL" id="TBL69118.1"/>
    </source>
</evidence>
<name>A0A4Q9DDE2_9BACL</name>
<evidence type="ECO:0000313" key="4">
    <source>
        <dbReference type="Proteomes" id="UP000293142"/>
    </source>
</evidence>
<protein>
    <submittedName>
        <fullName evidence="3">Alpha/beta hydrolase</fullName>
    </submittedName>
</protein>
<dbReference type="OrthoDB" id="9794725at2"/>
<dbReference type="SUPFAM" id="SSF53474">
    <property type="entry name" value="alpha/beta-Hydrolases"/>
    <property type="match status" value="1"/>
</dbReference>
<dbReference type="Gene3D" id="3.40.50.1820">
    <property type="entry name" value="alpha/beta hydrolase"/>
    <property type="match status" value="1"/>
</dbReference>
<dbReference type="PANTHER" id="PTHR48081">
    <property type="entry name" value="AB HYDROLASE SUPERFAMILY PROTEIN C4A8.06C"/>
    <property type="match status" value="1"/>
</dbReference>
<dbReference type="GO" id="GO:0016787">
    <property type="term" value="F:hydrolase activity"/>
    <property type="evidence" value="ECO:0007669"/>
    <property type="project" value="UniProtKB-KW"/>
</dbReference>
<sequence>MRLDRINSLLPYHSYIDTNTTVDVINHMIDEVSEGKKIFYDFYTEDQKRHDPSKVLTGLFFFRGEPGAPFAVISPGGGFSYVGSIHEGFPYASEIAKKGYNAFVIQYRVGGEQRATEDLAAAISYIFNHAQMLEVGTEDYSLWGSSAGARMAANIGSNGSAGYNADDLPLPSAVVMAYTAHQGYSEHDPPTFVIVSADDPIVNAATVERRNEAMRSVGVEVEYHKYQNARHGFGLGMGTDAEGWIELAIQFWKDHMAKK</sequence>
<feature type="domain" description="BD-FAE-like" evidence="2">
    <location>
        <begin position="89"/>
        <end position="158"/>
    </location>
</feature>
<evidence type="ECO:0000256" key="1">
    <source>
        <dbReference type="ARBA" id="ARBA00022801"/>
    </source>
</evidence>
<dbReference type="InterPro" id="IPR029058">
    <property type="entry name" value="AB_hydrolase_fold"/>
</dbReference>
<dbReference type="Pfam" id="PF20434">
    <property type="entry name" value="BD-FAE"/>
    <property type="match status" value="1"/>
</dbReference>
<comment type="caution">
    <text evidence="3">The sequence shown here is derived from an EMBL/GenBank/DDBJ whole genome shotgun (WGS) entry which is preliminary data.</text>
</comment>
<keyword evidence="1 3" id="KW-0378">Hydrolase</keyword>
<dbReference type="InterPro" id="IPR050300">
    <property type="entry name" value="GDXG_lipolytic_enzyme"/>
</dbReference>
<dbReference type="InterPro" id="IPR049492">
    <property type="entry name" value="BD-FAE-like_dom"/>
</dbReference>
<organism evidence="3 4">
    <name type="scientific">Paenibacillus thalictri</name>
    <dbReference type="NCBI Taxonomy" id="2527873"/>
    <lineage>
        <taxon>Bacteria</taxon>
        <taxon>Bacillati</taxon>
        <taxon>Bacillota</taxon>
        <taxon>Bacilli</taxon>
        <taxon>Bacillales</taxon>
        <taxon>Paenibacillaceae</taxon>
        <taxon>Paenibacillus</taxon>
    </lineage>
</organism>
<dbReference type="EMBL" id="SIRE01000041">
    <property type="protein sequence ID" value="TBL69118.1"/>
    <property type="molecule type" value="Genomic_DNA"/>
</dbReference>
<gene>
    <name evidence="3" type="ORF">EYB31_36980</name>
</gene>
<evidence type="ECO:0000259" key="2">
    <source>
        <dbReference type="Pfam" id="PF20434"/>
    </source>
</evidence>
<keyword evidence="4" id="KW-1185">Reference proteome</keyword>
<dbReference type="AlphaFoldDB" id="A0A4Q9DDE2"/>
<proteinExistence type="predicted"/>